<accession>A0ABN9PX71</accession>
<feature type="compositionally biased region" description="Low complexity" evidence="1">
    <location>
        <begin position="1"/>
        <end position="10"/>
    </location>
</feature>
<gene>
    <name evidence="2" type="ORF">PCOR1329_LOCUS5694</name>
</gene>
<organism evidence="2 3">
    <name type="scientific">Prorocentrum cordatum</name>
    <dbReference type="NCBI Taxonomy" id="2364126"/>
    <lineage>
        <taxon>Eukaryota</taxon>
        <taxon>Sar</taxon>
        <taxon>Alveolata</taxon>
        <taxon>Dinophyceae</taxon>
        <taxon>Prorocentrales</taxon>
        <taxon>Prorocentraceae</taxon>
        <taxon>Prorocentrum</taxon>
    </lineage>
</organism>
<evidence type="ECO:0000313" key="2">
    <source>
        <dbReference type="EMBL" id="CAK0796275.1"/>
    </source>
</evidence>
<evidence type="ECO:0000256" key="1">
    <source>
        <dbReference type="SAM" id="MobiDB-lite"/>
    </source>
</evidence>
<keyword evidence="3" id="KW-1185">Reference proteome</keyword>
<feature type="region of interest" description="Disordered" evidence="1">
    <location>
        <begin position="349"/>
        <end position="372"/>
    </location>
</feature>
<sequence>RRGRGLAARRAGGGDGGPPAGGAGRGRGGGEGTRRHRRPRRGGGGRDHGAFSEGYGVARGFSGSLAWGSGPALHRGHRAGDRGPPDEAVGSARLRPGGGSPRRLRRERPPHGPPHARTGGGRGRPRDRRRGEGVDAPAASAGGVRGQGQGPARQAAGGRRAAGRRGAAGQHVAGLRAGGAAGALGGGPRIGGRARAQVVGADARRGPLRLPAGVRRPGALPPGLPRVLLRCRLGGRALAGPVQDPAHEVELACPRGPAAAQPPPGRRPREAAAAQGAPTDRAGAWACWEPACAAAAGRASPRGAQGLRGAGVVGCGGPGAEGPSTIRASCGAQEPREAGGVECGVPSLEHSVANRPRDQNLSECQARGRGGR</sequence>
<dbReference type="Proteomes" id="UP001189429">
    <property type="component" value="Unassembled WGS sequence"/>
</dbReference>
<dbReference type="EMBL" id="CAUYUJ010001508">
    <property type="protein sequence ID" value="CAK0796275.1"/>
    <property type="molecule type" value="Genomic_DNA"/>
</dbReference>
<proteinExistence type="predicted"/>
<feature type="compositionally biased region" description="Basic residues" evidence="1">
    <location>
        <begin position="34"/>
        <end position="43"/>
    </location>
</feature>
<feature type="compositionally biased region" description="Gly residues" evidence="1">
    <location>
        <begin position="11"/>
        <end position="31"/>
    </location>
</feature>
<reference evidence="2" key="1">
    <citation type="submission" date="2023-10" db="EMBL/GenBank/DDBJ databases">
        <authorList>
            <person name="Chen Y."/>
            <person name="Shah S."/>
            <person name="Dougan E. K."/>
            <person name="Thang M."/>
            <person name="Chan C."/>
        </authorList>
    </citation>
    <scope>NUCLEOTIDE SEQUENCE [LARGE SCALE GENOMIC DNA]</scope>
</reference>
<feature type="region of interest" description="Disordered" evidence="1">
    <location>
        <begin position="1"/>
        <end position="171"/>
    </location>
</feature>
<feature type="region of interest" description="Disordered" evidence="1">
    <location>
        <begin position="254"/>
        <end position="277"/>
    </location>
</feature>
<name>A0ABN9PX71_9DINO</name>
<protein>
    <submittedName>
        <fullName evidence="2">Uncharacterized protein</fullName>
    </submittedName>
</protein>
<feature type="non-terminal residue" evidence="2">
    <location>
        <position position="1"/>
    </location>
</feature>
<feature type="compositionally biased region" description="Low complexity" evidence="1">
    <location>
        <begin position="150"/>
        <end position="171"/>
    </location>
</feature>
<evidence type="ECO:0000313" key="3">
    <source>
        <dbReference type="Proteomes" id="UP001189429"/>
    </source>
</evidence>
<comment type="caution">
    <text evidence="2">The sequence shown here is derived from an EMBL/GenBank/DDBJ whole genome shotgun (WGS) entry which is preliminary data.</text>
</comment>